<evidence type="ECO:0000313" key="1">
    <source>
        <dbReference type="EMBL" id="MBC1179392.1"/>
    </source>
</evidence>
<proteinExistence type="predicted"/>
<name>A0A7G3AZY9_LUTLO</name>
<reference evidence="1" key="1">
    <citation type="journal article" date="2020" name="BMC">
        <title>Leishmania infection induces a limited differential gene expression in the sand fly midgut.</title>
        <authorList>
            <person name="Coutinho-Abreu I.V."/>
            <person name="Serafim T.D."/>
            <person name="Meneses C."/>
            <person name="Kamhawi S."/>
            <person name="Oliveira F."/>
            <person name="Valenzuela J.G."/>
        </authorList>
    </citation>
    <scope>NUCLEOTIDE SEQUENCE</scope>
    <source>
        <strain evidence="1">Jacobina</strain>
        <tissue evidence="1">Midgut</tissue>
    </source>
</reference>
<accession>A0A7G3AZY9</accession>
<protein>
    <submittedName>
        <fullName evidence="1">Uncharacterized protein</fullName>
    </submittedName>
</protein>
<organism evidence="1">
    <name type="scientific">Lutzomyia longipalpis</name>
    <name type="common">Sand fly</name>
    <dbReference type="NCBI Taxonomy" id="7200"/>
    <lineage>
        <taxon>Eukaryota</taxon>
        <taxon>Metazoa</taxon>
        <taxon>Ecdysozoa</taxon>
        <taxon>Arthropoda</taxon>
        <taxon>Hexapoda</taxon>
        <taxon>Insecta</taxon>
        <taxon>Pterygota</taxon>
        <taxon>Neoptera</taxon>
        <taxon>Endopterygota</taxon>
        <taxon>Diptera</taxon>
        <taxon>Nematocera</taxon>
        <taxon>Psychodoidea</taxon>
        <taxon>Psychodidae</taxon>
        <taxon>Lutzomyia</taxon>
        <taxon>Lutzomyia</taxon>
    </lineage>
</organism>
<dbReference type="AlphaFoldDB" id="A0A7G3AZY9"/>
<sequence>MLNSHQHPHQEVLVPRPHDLLERQKRALRCPLFFWHLFLHPDPRVPSHTPHDHQQLLESVASCHPHLWNQHGLFHCPEHVSVSIHHPAMPPNEVGHPMVILSLETFFLR</sequence>
<dbReference type="EMBL" id="GITU01010689">
    <property type="protein sequence ID" value="MBC1179392.1"/>
    <property type="molecule type" value="Transcribed_RNA"/>
</dbReference>